<dbReference type="PANTHER" id="PTHR36974:SF1">
    <property type="entry name" value="DOXX FAMILY MEMBRANE PROTEIN"/>
    <property type="match status" value="1"/>
</dbReference>
<name>A0A1M4ZBV5_9BACL</name>
<feature type="transmembrane region" description="Helical" evidence="1">
    <location>
        <begin position="68"/>
        <end position="86"/>
    </location>
</feature>
<gene>
    <name evidence="2" type="ORF">SAMN05444392_108138</name>
</gene>
<evidence type="ECO:0000256" key="1">
    <source>
        <dbReference type="SAM" id="Phobius"/>
    </source>
</evidence>
<feature type="transmembrane region" description="Helical" evidence="1">
    <location>
        <begin position="31"/>
        <end position="48"/>
    </location>
</feature>
<keyword evidence="1" id="KW-1133">Transmembrane helix</keyword>
<evidence type="ECO:0000313" key="2">
    <source>
        <dbReference type="EMBL" id="SHF15076.1"/>
    </source>
</evidence>
<keyword evidence="1" id="KW-0472">Membrane</keyword>
<dbReference type="OrthoDB" id="129693at2"/>
<feature type="transmembrane region" description="Helical" evidence="1">
    <location>
        <begin position="92"/>
        <end position="111"/>
    </location>
</feature>
<dbReference type="STRING" id="112248.SAMN05444392_108138"/>
<accession>A0A1M4ZBV5</accession>
<dbReference type="PANTHER" id="PTHR36974">
    <property type="entry name" value="MEMBRANE PROTEIN-RELATED"/>
    <property type="match status" value="1"/>
</dbReference>
<dbReference type="AlphaFoldDB" id="A0A1M4ZBV5"/>
<protein>
    <submittedName>
        <fullName evidence="2">Uncharacterized membrane protein</fullName>
    </submittedName>
</protein>
<dbReference type="Proteomes" id="UP000184476">
    <property type="component" value="Unassembled WGS sequence"/>
</dbReference>
<feature type="transmembrane region" description="Helical" evidence="1">
    <location>
        <begin position="5"/>
        <end position="25"/>
    </location>
</feature>
<evidence type="ECO:0000313" key="3">
    <source>
        <dbReference type="Proteomes" id="UP000184476"/>
    </source>
</evidence>
<proteinExistence type="predicted"/>
<reference evidence="2 3" key="1">
    <citation type="submission" date="2016-11" db="EMBL/GenBank/DDBJ databases">
        <authorList>
            <person name="Jaros S."/>
            <person name="Januszkiewicz K."/>
            <person name="Wedrychowicz H."/>
        </authorList>
    </citation>
    <scope>NUCLEOTIDE SEQUENCE [LARGE SCALE GENOMIC DNA]</scope>
    <source>
        <strain evidence="2 3">DSM 44666</strain>
    </source>
</reference>
<keyword evidence="3" id="KW-1185">Reference proteome</keyword>
<feature type="transmembrane region" description="Helical" evidence="1">
    <location>
        <begin position="123"/>
        <end position="143"/>
    </location>
</feature>
<organism evidence="2 3">
    <name type="scientific">Seinonella peptonophila</name>
    <dbReference type="NCBI Taxonomy" id="112248"/>
    <lineage>
        <taxon>Bacteria</taxon>
        <taxon>Bacillati</taxon>
        <taxon>Bacillota</taxon>
        <taxon>Bacilli</taxon>
        <taxon>Bacillales</taxon>
        <taxon>Thermoactinomycetaceae</taxon>
        <taxon>Seinonella</taxon>
    </lineage>
</organism>
<sequence>MATFYVLVLSFFGFLGIGKMGLSYFDNWHTSLQGSITAMLLIAFSARFGERKNDLIRMVPSIFPRPDLIVFITGILEIAAAIGIHIPSISRLVSICLAILLIAMFPANIKAAKEKLKIAGKQVPALWPRTMIQIIFIILVLLAG</sequence>
<keyword evidence="1" id="KW-0812">Transmembrane</keyword>
<dbReference type="EMBL" id="FQVL01000008">
    <property type="protein sequence ID" value="SHF15076.1"/>
    <property type="molecule type" value="Genomic_DNA"/>
</dbReference>